<proteinExistence type="predicted"/>
<dbReference type="EMBL" id="BJXC01000002">
    <property type="protein sequence ID" value="GEM50802.1"/>
    <property type="molecule type" value="Genomic_DNA"/>
</dbReference>
<organism evidence="1 2">
    <name type="scientific">Empedobacter brevis NBRC 14943 = ATCC 43319</name>
    <dbReference type="NCBI Taxonomy" id="1218108"/>
    <lineage>
        <taxon>Bacteria</taxon>
        <taxon>Pseudomonadati</taxon>
        <taxon>Bacteroidota</taxon>
        <taxon>Flavobacteriia</taxon>
        <taxon>Flavobacteriales</taxon>
        <taxon>Weeksellaceae</taxon>
        <taxon>Empedobacter</taxon>
    </lineage>
</organism>
<accession>A0A511NDB6</accession>
<evidence type="ECO:0000313" key="1">
    <source>
        <dbReference type="EMBL" id="GEM50802.1"/>
    </source>
</evidence>
<gene>
    <name evidence="1" type="ORF">EB1_05920</name>
</gene>
<dbReference type="Proteomes" id="UP000321245">
    <property type="component" value="Unassembled WGS sequence"/>
</dbReference>
<dbReference type="STRING" id="1218108.GCA_000382425_00404"/>
<name>A0A511NDB6_9FLAO</name>
<protein>
    <submittedName>
        <fullName evidence="1">Uncharacterized protein</fullName>
    </submittedName>
</protein>
<keyword evidence="2" id="KW-1185">Reference proteome</keyword>
<dbReference type="AlphaFoldDB" id="A0A511NDB6"/>
<dbReference type="GeneID" id="84648686"/>
<evidence type="ECO:0000313" key="2">
    <source>
        <dbReference type="Proteomes" id="UP000321245"/>
    </source>
</evidence>
<dbReference type="OrthoDB" id="1091280at2"/>
<reference evidence="1 2" key="1">
    <citation type="submission" date="2019-07" db="EMBL/GenBank/DDBJ databases">
        <title>Whole genome shotgun sequence of Empedobacter brevis NBRC 14943.</title>
        <authorList>
            <person name="Hosoyama A."/>
            <person name="Uohara A."/>
            <person name="Ohji S."/>
            <person name="Ichikawa N."/>
        </authorList>
    </citation>
    <scope>NUCLEOTIDE SEQUENCE [LARGE SCALE GENOMIC DNA]</scope>
    <source>
        <strain evidence="1 2">NBRC 14943</strain>
    </source>
</reference>
<dbReference type="RefSeq" id="WP_019973912.1">
    <property type="nucleotide sequence ID" value="NZ_BJXC01000002.1"/>
</dbReference>
<comment type="caution">
    <text evidence="1">The sequence shown here is derived from an EMBL/GenBank/DDBJ whole genome shotgun (WGS) entry which is preliminary data.</text>
</comment>
<sequence>MKIFSNQIELHYYFHDESHEIDAFFRNESEKELLILFQEIINDLDLRVRIESSPPKEGGFIEIWKFVNENNEIINLIVSVVTLILSRYPIKDKRLDKAQIENLELDNLLKKEELKKLGISYKGNIDENTFKKIIDFLLKNYKIVWRRSNFFKKLTLNKQIKKISIRKLYNFTPTTKESELRLGDYEQFILFNEDIPDIKDNEVTIDLISSVLKQGNFRWRGFLNGQIINFVMEDQKFKKLVFDGSIIHNNNVKLKVILNHSRKIDEGGQIRITKYYVTKVISYIVGGREYLLTE</sequence>